<reference evidence="4" key="1">
    <citation type="journal article" date="2019" name="Int. J. Syst. Evol. Microbiol.">
        <title>The Global Catalogue of Microorganisms (GCM) 10K type strain sequencing project: providing services to taxonomists for standard genome sequencing and annotation.</title>
        <authorList>
            <consortium name="The Broad Institute Genomics Platform"/>
            <consortium name="The Broad Institute Genome Sequencing Center for Infectious Disease"/>
            <person name="Wu L."/>
            <person name="Ma J."/>
        </authorList>
    </citation>
    <scope>NUCLEOTIDE SEQUENCE [LARGE SCALE GENOMIC DNA]</scope>
    <source>
        <strain evidence="4">CCUG 50347</strain>
    </source>
</reference>
<dbReference type="EMBL" id="JBHSIM010000043">
    <property type="protein sequence ID" value="MFC4834804.1"/>
    <property type="molecule type" value="Genomic_DNA"/>
</dbReference>
<dbReference type="InterPro" id="IPR036188">
    <property type="entry name" value="FAD/NAD-bd_sf"/>
</dbReference>
<protein>
    <submittedName>
        <fullName evidence="3">NAD(P)/FAD-dependent oxidoreductase</fullName>
        <ecNumber evidence="3">1.-.-.-</ecNumber>
    </submittedName>
</protein>
<dbReference type="EC" id="1.-.-.-" evidence="3"/>
<keyword evidence="4" id="KW-1185">Reference proteome</keyword>
<evidence type="ECO:0000313" key="4">
    <source>
        <dbReference type="Proteomes" id="UP001595909"/>
    </source>
</evidence>
<dbReference type="RefSeq" id="WP_274192464.1">
    <property type="nucleotide sequence ID" value="NZ_BAABHN010000043.1"/>
</dbReference>
<evidence type="ECO:0000313" key="3">
    <source>
        <dbReference type="EMBL" id="MFC4834804.1"/>
    </source>
</evidence>
<evidence type="ECO:0000259" key="2">
    <source>
        <dbReference type="Pfam" id="PF01266"/>
    </source>
</evidence>
<dbReference type="SUPFAM" id="SSF54373">
    <property type="entry name" value="FAD-linked reductases, C-terminal domain"/>
    <property type="match status" value="1"/>
</dbReference>
<dbReference type="InterPro" id="IPR006076">
    <property type="entry name" value="FAD-dep_OxRdtase"/>
</dbReference>
<dbReference type="Gene3D" id="3.50.50.60">
    <property type="entry name" value="FAD/NAD(P)-binding domain"/>
    <property type="match status" value="2"/>
</dbReference>
<keyword evidence="1 3" id="KW-0560">Oxidoreductase</keyword>
<name>A0ABV9RMQ5_9PSEU</name>
<feature type="domain" description="FAD dependent oxidoreductase" evidence="2">
    <location>
        <begin position="13"/>
        <end position="401"/>
    </location>
</feature>
<dbReference type="PANTHER" id="PTHR13847">
    <property type="entry name" value="SARCOSINE DEHYDROGENASE-RELATED"/>
    <property type="match status" value="1"/>
</dbReference>
<dbReference type="Pfam" id="PF01266">
    <property type="entry name" value="DAO"/>
    <property type="match status" value="1"/>
</dbReference>
<dbReference type="GO" id="GO:0016491">
    <property type="term" value="F:oxidoreductase activity"/>
    <property type="evidence" value="ECO:0007669"/>
    <property type="project" value="UniProtKB-KW"/>
</dbReference>
<comment type="caution">
    <text evidence="3">The sequence shown here is derived from an EMBL/GenBank/DDBJ whole genome shotgun (WGS) entry which is preliminary data.</text>
</comment>
<dbReference type="PANTHER" id="PTHR13847:SF289">
    <property type="entry name" value="GLYCINE OXIDASE"/>
    <property type="match status" value="1"/>
</dbReference>
<organism evidence="3 4">
    <name type="scientific">Actinomycetospora chibensis</name>
    <dbReference type="NCBI Taxonomy" id="663606"/>
    <lineage>
        <taxon>Bacteria</taxon>
        <taxon>Bacillati</taxon>
        <taxon>Actinomycetota</taxon>
        <taxon>Actinomycetes</taxon>
        <taxon>Pseudonocardiales</taxon>
        <taxon>Pseudonocardiaceae</taxon>
        <taxon>Actinomycetospora</taxon>
    </lineage>
</organism>
<dbReference type="SUPFAM" id="SSF51905">
    <property type="entry name" value="FAD/NAD(P)-binding domain"/>
    <property type="match status" value="1"/>
</dbReference>
<accession>A0ABV9RMQ5</accession>
<dbReference type="Proteomes" id="UP001595909">
    <property type="component" value="Unassembled WGS sequence"/>
</dbReference>
<proteinExistence type="predicted"/>
<sequence>MAGPGGDMTPRSAVVVGAGIVGLSTAWFLQDRGVHVTVVERDEVGAGASWGNAGWLSPGLAMPLTSPHVLAEGLHGLADRRAPLSIPVRPDPRLWGFLLRFAAHCRTRYWRQAVQDYLPLLTESLPAFDTLAAEGVEVAAHDASVVAGFGTKRASDGLVRELALVRRLGVPVSFDDLDRDELRTLRPQLSDRAIAGVRLDGQRFVDPGRLLDGLALSVVSRGATVRPRFTVSSITADRGRIAVFPEEGPPVTADVAVVATGARLDDLVRSPGVRTRVRAGRGYSFSVPTDAPVTGPIYLPGVRVACTPYRGQLRVAGTMEFRASDDPMDVKRVDAIVDSARPLLTGVRWDERSRPRVGSRPVTADALPVLGATRQPGVFVAGGHGMWGVTLGPVTGRLLAEQITTGKQPAELIPFDPLR</sequence>
<dbReference type="Gene3D" id="3.30.9.10">
    <property type="entry name" value="D-Amino Acid Oxidase, subunit A, domain 2"/>
    <property type="match status" value="1"/>
</dbReference>
<gene>
    <name evidence="3" type="ORF">ACFPEL_20500</name>
</gene>
<evidence type="ECO:0000256" key="1">
    <source>
        <dbReference type="ARBA" id="ARBA00023002"/>
    </source>
</evidence>